<dbReference type="PANTHER" id="PTHR30036:SF7">
    <property type="entry name" value="ABC TRANSPORTER PERIPLASMIC-BINDING PROTEIN YPHF"/>
    <property type="match status" value="1"/>
</dbReference>
<feature type="domain" description="Periplasmic binding protein" evidence="3">
    <location>
        <begin position="32"/>
        <end position="301"/>
    </location>
</feature>
<comment type="subcellular location">
    <subcellularLocation>
        <location evidence="1">Cell envelope</location>
    </subcellularLocation>
</comment>
<dbReference type="GO" id="GO:0030246">
    <property type="term" value="F:carbohydrate binding"/>
    <property type="evidence" value="ECO:0007669"/>
    <property type="project" value="TreeGrafter"/>
</dbReference>
<evidence type="ECO:0000259" key="3">
    <source>
        <dbReference type="Pfam" id="PF13407"/>
    </source>
</evidence>
<dbReference type="InterPro" id="IPR025997">
    <property type="entry name" value="SBP_2_dom"/>
</dbReference>
<dbReference type="PANTHER" id="PTHR30036">
    <property type="entry name" value="D-XYLOSE-BINDING PERIPLASMIC PROTEIN"/>
    <property type="match status" value="1"/>
</dbReference>
<dbReference type="GO" id="GO:0030288">
    <property type="term" value="C:outer membrane-bounded periplasmic space"/>
    <property type="evidence" value="ECO:0007669"/>
    <property type="project" value="TreeGrafter"/>
</dbReference>
<name>A0A7C3SP10_9BACT</name>
<comment type="similarity">
    <text evidence="2">Belongs to the bacterial solute-binding protein 2 family.</text>
</comment>
<dbReference type="Pfam" id="PF13407">
    <property type="entry name" value="Peripla_BP_4"/>
    <property type="match status" value="1"/>
</dbReference>
<reference evidence="4" key="1">
    <citation type="journal article" date="2020" name="mSystems">
        <title>Genome- and Community-Level Interaction Insights into Carbon Utilization and Element Cycling Functions of Hydrothermarchaeota in Hydrothermal Sediment.</title>
        <authorList>
            <person name="Zhou Z."/>
            <person name="Liu Y."/>
            <person name="Xu W."/>
            <person name="Pan J."/>
            <person name="Luo Z.H."/>
            <person name="Li M."/>
        </authorList>
    </citation>
    <scope>NUCLEOTIDE SEQUENCE [LARGE SCALE GENOMIC DNA]</scope>
    <source>
        <strain evidence="4">SpSt-751</strain>
    </source>
</reference>
<comment type="caution">
    <text evidence="4">The sequence shown here is derived from an EMBL/GenBank/DDBJ whole genome shotgun (WGS) entry which is preliminary data.</text>
</comment>
<dbReference type="SUPFAM" id="SSF53822">
    <property type="entry name" value="Periplasmic binding protein-like I"/>
    <property type="match status" value="1"/>
</dbReference>
<dbReference type="InterPro" id="IPR050555">
    <property type="entry name" value="Bact_Solute-Bind_Prot2"/>
</dbReference>
<evidence type="ECO:0000256" key="2">
    <source>
        <dbReference type="ARBA" id="ARBA00007639"/>
    </source>
</evidence>
<evidence type="ECO:0000313" key="4">
    <source>
        <dbReference type="EMBL" id="HGB31638.1"/>
    </source>
</evidence>
<dbReference type="InterPro" id="IPR028082">
    <property type="entry name" value="Peripla_BP_I"/>
</dbReference>
<gene>
    <name evidence="4" type="ORF">ENV35_07175</name>
</gene>
<dbReference type="Gene3D" id="3.40.50.2300">
    <property type="match status" value="2"/>
</dbReference>
<protein>
    <submittedName>
        <fullName evidence="4">Autoinducer 2 ABC transporter substrate-binding protein</fullName>
    </submittedName>
</protein>
<evidence type="ECO:0000256" key="1">
    <source>
        <dbReference type="ARBA" id="ARBA00004196"/>
    </source>
</evidence>
<dbReference type="EMBL" id="DTGA01000189">
    <property type="protein sequence ID" value="HGB31638.1"/>
    <property type="molecule type" value="Genomic_DNA"/>
</dbReference>
<accession>A0A7C3SP10</accession>
<dbReference type="AlphaFoldDB" id="A0A7C3SP10"/>
<organism evidence="4">
    <name type="scientific">Dictyoglomus turgidum</name>
    <dbReference type="NCBI Taxonomy" id="513050"/>
    <lineage>
        <taxon>Bacteria</taxon>
        <taxon>Pseudomonadati</taxon>
        <taxon>Dictyoglomota</taxon>
        <taxon>Dictyoglomia</taxon>
        <taxon>Dictyoglomales</taxon>
        <taxon>Dictyoglomaceae</taxon>
        <taxon>Dictyoglomus</taxon>
    </lineage>
</organism>
<sequence length="341" mass="37141">MKSKFSVLTLILIMMLLFILMLPINAQAQKEVVVVVKIAGIPWFNRMAEGVVQAGKELGIKASLIGPSTADAAPQVAMVEDLITRGVDAICVVPTDAKALKPVFKKARSKGIIILTHESPFEVEDVDYDIETIDSEAYGKMAINEIVLNLSKHSGGKKFTAEDPAGFVMFVGGLTVPLHNYWADVALKYVKESIPFLKELTPRLPVAESVEDSRKATLDLVRTYGDKLKAIIGWGSLGPLGAARAIRELGLQNKVIVGGSAIPSTAVDYLRDGSMDWAQLWDPKEAGYMMVYIAKLMMDKKQLTTGLEIPNLGPIKVDGKVISVNRIKLMRTATDAKKLGF</sequence>
<proteinExistence type="inferred from homology"/>